<evidence type="ECO:0000313" key="2">
    <source>
        <dbReference type="Proteomes" id="UP001500064"/>
    </source>
</evidence>
<name>A0ABN2H0S6_9ACTN</name>
<proteinExistence type="predicted"/>
<organism evidence="1 2">
    <name type="scientific">Nonomuraea maheshkhaliensis</name>
    <dbReference type="NCBI Taxonomy" id="419590"/>
    <lineage>
        <taxon>Bacteria</taxon>
        <taxon>Bacillati</taxon>
        <taxon>Actinomycetota</taxon>
        <taxon>Actinomycetes</taxon>
        <taxon>Streptosporangiales</taxon>
        <taxon>Streptosporangiaceae</taxon>
        <taxon>Nonomuraea</taxon>
    </lineage>
</organism>
<dbReference type="EMBL" id="BAAAMU010000119">
    <property type="protein sequence ID" value="GAA1680096.1"/>
    <property type="molecule type" value="Genomic_DNA"/>
</dbReference>
<sequence length="175" mass="19521">MPAPTPPDDTGAEQAAIIADLALEVEHLARTVAGLTAAPTGRPSVGSDLPPPPRPWCWPRMPHTKKADRLGELGDWMTQVLFTWASAQRAVLPCWPRHWDVVEELSMLYCCWKTAYLWEGATAGDAAEYLDRWLPNALARIEVRLRPCGQGHHPDGKRRADTATLTPVQDELRWL</sequence>
<comment type="caution">
    <text evidence="1">The sequence shown here is derived from an EMBL/GenBank/DDBJ whole genome shotgun (WGS) entry which is preliminary data.</text>
</comment>
<gene>
    <name evidence="1" type="ORF">GCM10009733_091100</name>
</gene>
<dbReference type="RefSeq" id="WP_346113214.1">
    <property type="nucleotide sequence ID" value="NZ_BAAAMU010000119.1"/>
</dbReference>
<protein>
    <recommendedName>
        <fullName evidence="3">DUF4913 domain-containing protein</fullName>
    </recommendedName>
</protein>
<evidence type="ECO:0008006" key="3">
    <source>
        <dbReference type="Google" id="ProtNLM"/>
    </source>
</evidence>
<evidence type="ECO:0000313" key="1">
    <source>
        <dbReference type="EMBL" id="GAA1680096.1"/>
    </source>
</evidence>
<keyword evidence="2" id="KW-1185">Reference proteome</keyword>
<dbReference type="Proteomes" id="UP001500064">
    <property type="component" value="Unassembled WGS sequence"/>
</dbReference>
<accession>A0ABN2H0S6</accession>
<reference evidence="1 2" key="1">
    <citation type="journal article" date="2019" name="Int. J. Syst. Evol. Microbiol.">
        <title>The Global Catalogue of Microorganisms (GCM) 10K type strain sequencing project: providing services to taxonomists for standard genome sequencing and annotation.</title>
        <authorList>
            <consortium name="The Broad Institute Genomics Platform"/>
            <consortium name="The Broad Institute Genome Sequencing Center for Infectious Disease"/>
            <person name="Wu L."/>
            <person name="Ma J."/>
        </authorList>
    </citation>
    <scope>NUCLEOTIDE SEQUENCE [LARGE SCALE GENOMIC DNA]</scope>
    <source>
        <strain evidence="1 2">JCM 13929</strain>
    </source>
</reference>